<dbReference type="PANTHER" id="PTHR43653:SF1">
    <property type="entry name" value="CYTOCHROME C-TYPE BIOGENESIS PROTEIN CCMF"/>
    <property type="match status" value="1"/>
</dbReference>
<dbReference type="InterPro" id="IPR002541">
    <property type="entry name" value="Cyt_c_assembly"/>
</dbReference>
<feature type="domain" description="Cytochrome c assembly protein" evidence="4">
    <location>
        <begin position="100"/>
        <end position="318"/>
    </location>
</feature>
<dbReference type="GO" id="GO:0015232">
    <property type="term" value="F:heme transmembrane transporter activity"/>
    <property type="evidence" value="ECO:0007669"/>
    <property type="project" value="InterPro"/>
</dbReference>
<feature type="domain" description="Cytochrome c-type biogenesis protein CcmF C-terminal" evidence="5">
    <location>
        <begin position="352"/>
        <end position="542"/>
    </location>
</feature>
<dbReference type="eggNOG" id="COG1138">
    <property type="taxonomic scope" value="Bacteria"/>
</dbReference>
<name>A3HVJ7_9BACT</name>
<evidence type="ECO:0000256" key="1">
    <source>
        <dbReference type="ARBA" id="ARBA00009186"/>
    </source>
</evidence>
<dbReference type="Proteomes" id="UP000003919">
    <property type="component" value="Unassembled WGS sequence"/>
</dbReference>
<keyword evidence="2" id="KW-0201">Cytochrome c-type biogenesis</keyword>
<feature type="transmembrane region" description="Helical" evidence="3">
    <location>
        <begin position="374"/>
        <end position="392"/>
    </location>
</feature>
<protein>
    <submittedName>
        <fullName evidence="6">Cytochrome c-type biogenesis protein</fullName>
    </submittedName>
</protein>
<dbReference type="EMBL" id="AAXU02000001">
    <property type="protein sequence ID" value="EAZ82169.1"/>
    <property type="molecule type" value="Genomic_DNA"/>
</dbReference>
<feature type="transmembrane region" description="Helical" evidence="3">
    <location>
        <begin position="50"/>
        <end position="69"/>
    </location>
</feature>
<evidence type="ECO:0000313" key="7">
    <source>
        <dbReference type="Proteomes" id="UP000003919"/>
    </source>
</evidence>
<evidence type="ECO:0000259" key="5">
    <source>
        <dbReference type="Pfam" id="PF16327"/>
    </source>
</evidence>
<dbReference type="GO" id="GO:0016020">
    <property type="term" value="C:membrane"/>
    <property type="evidence" value="ECO:0007669"/>
    <property type="project" value="InterPro"/>
</dbReference>
<dbReference type="HOGENOM" id="CLU_015041_3_0_10"/>
<feature type="transmembrane region" description="Helical" evidence="3">
    <location>
        <begin position="231"/>
        <end position="252"/>
    </location>
</feature>
<feature type="transmembrane region" description="Helical" evidence="3">
    <location>
        <begin position="103"/>
        <end position="121"/>
    </location>
</feature>
<keyword evidence="3" id="KW-1133">Transmembrane helix</keyword>
<feature type="transmembrane region" description="Helical" evidence="3">
    <location>
        <begin position="300"/>
        <end position="320"/>
    </location>
</feature>
<evidence type="ECO:0000259" key="4">
    <source>
        <dbReference type="Pfam" id="PF01578"/>
    </source>
</evidence>
<organism evidence="6 7">
    <name type="scientific">Algoriphagus machipongonensis</name>
    <dbReference type="NCBI Taxonomy" id="388413"/>
    <lineage>
        <taxon>Bacteria</taxon>
        <taxon>Pseudomonadati</taxon>
        <taxon>Bacteroidota</taxon>
        <taxon>Cytophagia</taxon>
        <taxon>Cytophagales</taxon>
        <taxon>Cyclobacteriaceae</taxon>
        <taxon>Algoriphagus</taxon>
    </lineage>
</organism>
<sequence>MINTFIGNFGHLMTIVAFVSSLVTAYAYYQYFRANELEKASWRKFSRFSFYIHSVSATLIAVSLFEIIYNHRYEYFYAYSHSSKALPVHYMISSFWEGQEGAFILWIFWNVVLGITVINTNKFWEGPVMIVFSLVQAFLVSMILGVVIGDLKIGSSPFILLRDATQAPIFQMNPDFVPEDGTGLNPLLQNIWMVIHPPTLFLGYASTLVPFAFLMGGLMMKRYSEWIRPALPWAIFSAMILGMGIIMGAYWAYVTLNFGGYWNWDPVENAVYVPWLVLVAAIHTMITFKKSATALKTSIVLVIMTFILVLYATFLVRSGVLGDASVHSFTDLGLSGQLLIYMLFFLVVAVFLAARAWKHIPSSEKEASVYSREFWVFIGATTLGLMAFQVILPTSIPVWNTLVESFGGISNMAPPADQIEFYTKFQLWFAVVLALLTAVGQFFWWQKMDKQTLKNTLVTPYIVSVLISAGIIVLAKVYDWKYIIIVLAATFTIVANSVILAKILKKSTFKLAGGSLAHIGLGMALIGIMFSSGYSDVISINMSGLTYSNSWEDELNKEHVLLWINKPTQMKDYTVTYRGRQKKVVGVPEYVPAKLLESTGNVNEAIALEDYKNYFQHGDTLDLVLEENDYFKIDYYQNEKLQFSLNPMSQFNSSMGGLISSPDSKIYLDKDLYTYVAAMNDYEDPDWKEEEIYEAAPGEQFHVADFVTYFDGADVMEEIDGYVLQEGDVAVKAKLRILDYDVEKVLEPTFIIRNNQVGKIPVIDSELGIKITLDNILPMENKFVFKVNQYQKDYVVMKAIVKPYINVLWIGTIIMLTGFTVAIFRRFDEFKKMRDKGLE</sequence>
<dbReference type="RefSeq" id="WP_008198275.1">
    <property type="nucleotide sequence ID" value="NZ_CM001023.1"/>
</dbReference>
<dbReference type="PRINTS" id="PR01410">
    <property type="entry name" value="CCBIOGENESIS"/>
</dbReference>
<proteinExistence type="inferred from homology"/>
<reference evidence="6 7" key="1">
    <citation type="journal article" date="2011" name="J. Bacteriol.">
        <title>Complete genome sequence of Algoriphagus sp. PR1, bacterial prey of a colony-forming choanoflagellate.</title>
        <authorList>
            <person name="Alegado R.A."/>
            <person name="Ferriera S."/>
            <person name="Nusbaum C."/>
            <person name="Young S.K."/>
            <person name="Zeng Q."/>
            <person name="Imamovic A."/>
            <person name="Fairclough S.R."/>
            <person name="King N."/>
        </authorList>
    </citation>
    <scope>NUCLEOTIDE SEQUENCE [LARGE SCALE GENOMIC DNA]</scope>
    <source>
        <strain evidence="6 7">PR1</strain>
    </source>
</reference>
<feature type="transmembrane region" description="Helical" evidence="3">
    <location>
        <begin position="804"/>
        <end position="824"/>
    </location>
</feature>
<feature type="transmembrane region" description="Helical" evidence="3">
    <location>
        <begin position="272"/>
        <end position="288"/>
    </location>
</feature>
<feature type="transmembrane region" description="Helical" evidence="3">
    <location>
        <begin position="128"/>
        <end position="148"/>
    </location>
</feature>
<keyword evidence="7" id="KW-1185">Reference proteome</keyword>
<keyword evidence="3" id="KW-0472">Membrane</keyword>
<gene>
    <name evidence="6" type="ORF">ALPR1_02970</name>
</gene>
<evidence type="ECO:0000256" key="3">
    <source>
        <dbReference type="SAM" id="Phobius"/>
    </source>
</evidence>
<dbReference type="PANTHER" id="PTHR43653">
    <property type="entry name" value="CYTOCHROME C ASSEMBLY PROTEIN-RELATED"/>
    <property type="match status" value="1"/>
</dbReference>
<dbReference type="InterPro" id="IPR003567">
    <property type="entry name" value="Cyt_c_biogenesis"/>
</dbReference>
<accession>A3HVJ7</accession>
<dbReference type="Pfam" id="PF01578">
    <property type="entry name" value="Cytochrom_C_asm"/>
    <property type="match status" value="1"/>
</dbReference>
<feature type="transmembrane region" description="Helical" evidence="3">
    <location>
        <begin position="201"/>
        <end position="219"/>
    </location>
</feature>
<dbReference type="OrthoDB" id="9761451at2"/>
<dbReference type="Pfam" id="PF16327">
    <property type="entry name" value="CcmF_C"/>
    <property type="match status" value="1"/>
</dbReference>
<dbReference type="GO" id="GO:0017004">
    <property type="term" value="P:cytochrome complex assembly"/>
    <property type="evidence" value="ECO:0007669"/>
    <property type="project" value="UniProtKB-KW"/>
</dbReference>
<dbReference type="GO" id="GO:0020037">
    <property type="term" value="F:heme binding"/>
    <property type="evidence" value="ECO:0007669"/>
    <property type="project" value="InterPro"/>
</dbReference>
<dbReference type="InterPro" id="IPR032523">
    <property type="entry name" value="CcmF_C"/>
</dbReference>
<feature type="transmembrane region" description="Helical" evidence="3">
    <location>
        <begin position="457"/>
        <end position="476"/>
    </location>
</feature>
<keyword evidence="3" id="KW-0812">Transmembrane</keyword>
<evidence type="ECO:0000256" key="2">
    <source>
        <dbReference type="ARBA" id="ARBA00022748"/>
    </source>
</evidence>
<feature type="transmembrane region" description="Helical" evidence="3">
    <location>
        <begin position="516"/>
        <end position="534"/>
    </location>
</feature>
<evidence type="ECO:0000313" key="6">
    <source>
        <dbReference type="EMBL" id="EAZ82169.1"/>
    </source>
</evidence>
<feature type="transmembrane region" description="Helical" evidence="3">
    <location>
        <begin position="6"/>
        <end position="29"/>
    </location>
</feature>
<comment type="caution">
    <text evidence="6">The sequence shown here is derived from an EMBL/GenBank/DDBJ whole genome shotgun (WGS) entry which is preliminary data.</text>
</comment>
<dbReference type="AlphaFoldDB" id="A3HVJ7"/>
<dbReference type="STRING" id="388413.ALPR1_02970"/>
<feature type="transmembrane region" description="Helical" evidence="3">
    <location>
        <begin position="425"/>
        <end position="445"/>
    </location>
</feature>
<feature type="transmembrane region" description="Helical" evidence="3">
    <location>
        <begin position="332"/>
        <end position="354"/>
    </location>
</feature>
<feature type="transmembrane region" description="Helical" evidence="3">
    <location>
        <begin position="482"/>
        <end position="504"/>
    </location>
</feature>
<comment type="similarity">
    <text evidence="1">Belongs to the CcmF/CycK/Ccl1/NrfE/CcsA family.</text>
</comment>